<dbReference type="InterPro" id="IPR057776">
    <property type="entry name" value="UTP23_sensor"/>
</dbReference>
<dbReference type="GO" id="GO:0032040">
    <property type="term" value="C:small-subunit processome"/>
    <property type="evidence" value="ECO:0007669"/>
    <property type="project" value="InterPro"/>
</dbReference>
<keyword evidence="4" id="KW-0539">Nucleus</keyword>
<feature type="compositionally biased region" description="Basic and acidic residues" evidence="7">
    <location>
        <begin position="15"/>
        <end position="24"/>
    </location>
</feature>
<accession>A0A0D2NV23</accession>
<gene>
    <name evidence="9" type="ORF">MNEG_0038</name>
</gene>
<dbReference type="Proteomes" id="UP000054498">
    <property type="component" value="Unassembled WGS sequence"/>
</dbReference>
<feature type="compositionally biased region" description="Gly residues" evidence="7">
    <location>
        <begin position="240"/>
        <end position="250"/>
    </location>
</feature>
<evidence type="ECO:0000256" key="3">
    <source>
        <dbReference type="ARBA" id="ARBA00022552"/>
    </source>
</evidence>
<reference evidence="9 10" key="1">
    <citation type="journal article" date="2013" name="BMC Genomics">
        <title>Reconstruction of the lipid metabolism for the microalga Monoraphidium neglectum from its genome sequence reveals characteristics suitable for biofuel production.</title>
        <authorList>
            <person name="Bogen C."/>
            <person name="Al-Dilaimi A."/>
            <person name="Albersmeier A."/>
            <person name="Wichmann J."/>
            <person name="Grundmann M."/>
            <person name="Rupp O."/>
            <person name="Lauersen K.J."/>
            <person name="Blifernez-Klassen O."/>
            <person name="Kalinowski J."/>
            <person name="Goesmann A."/>
            <person name="Mussgnug J.H."/>
            <person name="Kruse O."/>
        </authorList>
    </citation>
    <scope>NUCLEOTIDE SEQUENCE [LARGE SCALE GENOMIC DNA]</scope>
    <source>
        <strain evidence="9 10">SAG 48.87</strain>
    </source>
</reference>
<organism evidence="9 10">
    <name type="scientific">Monoraphidium neglectum</name>
    <dbReference type="NCBI Taxonomy" id="145388"/>
    <lineage>
        <taxon>Eukaryota</taxon>
        <taxon>Viridiplantae</taxon>
        <taxon>Chlorophyta</taxon>
        <taxon>core chlorophytes</taxon>
        <taxon>Chlorophyceae</taxon>
        <taxon>CS clade</taxon>
        <taxon>Sphaeropleales</taxon>
        <taxon>Selenastraceae</taxon>
        <taxon>Monoraphidium</taxon>
    </lineage>
</organism>
<dbReference type="OrthoDB" id="25675at2759"/>
<evidence type="ECO:0000256" key="4">
    <source>
        <dbReference type="ARBA" id="ARBA00023242"/>
    </source>
</evidence>
<evidence type="ECO:0000256" key="5">
    <source>
        <dbReference type="ARBA" id="ARBA00037300"/>
    </source>
</evidence>
<evidence type="ECO:0000256" key="6">
    <source>
        <dbReference type="ARBA" id="ARBA00038503"/>
    </source>
</evidence>
<name>A0A0D2NV23_9CHLO</name>
<feature type="region of interest" description="Disordered" evidence="7">
    <location>
        <begin position="215"/>
        <end position="293"/>
    </location>
</feature>
<dbReference type="AlphaFoldDB" id="A0A0D2NV23"/>
<dbReference type="EMBL" id="KK100224">
    <property type="protein sequence ID" value="KIZ07921.1"/>
    <property type="molecule type" value="Genomic_DNA"/>
</dbReference>
<feature type="compositionally biased region" description="Gly residues" evidence="7">
    <location>
        <begin position="259"/>
        <end position="268"/>
    </location>
</feature>
<evidence type="ECO:0000256" key="1">
    <source>
        <dbReference type="ARBA" id="ARBA00004604"/>
    </source>
</evidence>
<keyword evidence="2" id="KW-0690">Ribosome biogenesis</keyword>
<dbReference type="Pfam" id="PF24779">
    <property type="entry name" value="UTP23_sensor"/>
    <property type="match status" value="1"/>
</dbReference>
<protein>
    <submittedName>
        <fullName evidence="9">Putative rRNA-processing protein UTP23 like protein</fullName>
    </submittedName>
</protein>
<dbReference type="Pfam" id="PF04900">
    <property type="entry name" value="Fcf1"/>
    <property type="match status" value="1"/>
</dbReference>
<dbReference type="STRING" id="145388.A0A0D2NV23"/>
<evidence type="ECO:0000259" key="8">
    <source>
        <dbReference type="Pfam" id="PF24779"/>
    </source>
</evidence>
<dbReference type="GO" id="GO:0006364">
    <property type="term" value="P:rRNA processing"/>
    <property type="evidence" value="ECO:0007669"/>
    <property type="project" value="UniProtKB-KW"/>
</dbReference>
<dbReference type="SUPFAM" id="SSF88723">
    <property type="entry name" value="PIN domain-like"/>
    <property type="match status" value="1"/>
</dbReference>
<dbReference type="KEGG" id="mng:MNEG_0038"/>
<dbReference type="InterPro" id="IPR006984">
    <property type="entry name" value="Fcf1/UTP23"/>
</dbReference>
<comment type="similarity">
    <text evidence="6">Belongs to the UTP23/FCF1 family. UTP23 subfamily.</text>
</comment>
<dbReference type="GeneID" id="25726156"/>
<evidence type="ECO:0000313" key="9">
    <source>
        <dbReference type="EMBL" id="KIZ07921.1"/>
    </source>
</evidence>
<evidence type="ECO:0000256" key="2">
    <source>
        <dbReference type="ARBA" id="ARBA00022517"/>
    </source>
</evidence>
<dbReference type="RefSeq" id="XP_013906940.1">
    <property type="nucleotide sequence ID" value="XM_014051486.1"/>
</dbReference>
<sequence length="293" mass="30001">MAFYKVHFGIREPYKPSERARADTTEVAQQQRPRVGGRGSAALPPPARSGTQRGPARAVGTIVNLQGLMENLLGGPVKLFTSRCVGAELRALGGDFAPAAAAARAQALHHCGHEPPRESASDCLMEQVGAANAAHWVVATQDKALQAALARVPGAPVVFASVNGIHLSEPSETARALVAGGAAAAQALPLHELATEALHDLHELRPRDEGYKKFRRKHAKGPNPLAVKAKKKRPAPGGSSKEGGGGGGGAQQRPPQEGAEGGGGGGEEGAAAKRKRKRKKGKAAGDGGGGGSD</sequence>
<proteinExistence type="inferred from homology"/>
<feature type="region of interest" description="Disordered" evidence="7">
    <location>
        <begin position="15"/>
        <end position="56"/>
    </location>
</feature>
<keyword evidence="3" id="KW-0698">rRNA processing</keyword>
<evidence type="ECO:0000313" key="10">
    <source>
        <dbReference type="Proteomes" id="UP000054498"/>
    </source>
</evidence>
<keyword evidence="10" id="KW-1185">Reference proteome</keyword>
<feature type="compositionally biased region" description="Basic residues" evidence="7">
    <location>
        <begin position="272"/>
        <end position="282"/>
    </location>
</feature>
<feature type="domain" description="UTP23 sensor motif region" evidence="8">
    <location>
        <begin position="213"/>
        <end position="232"/>
    </location>
</feature>
<comment type="subcellular location">
    <subcellularLocation>
        <location evidence="1">Nucleus</location>
        <location evidence="1">Nucleolus</location>
    </subcellularLocation>
</comment>
<evidence type="ECO:0000256" key="7">
    <source>
        <dbReference type="SAM" id="MobiDB-lite"/>
    </source>
</evidence>
<dbReference type="Gene3D" id="3.40.50.1010">
    <property type="entry name" value="5'-nuclease"/>
    <property type="match status" value="1"/>
</dbReference>
<dbReference type="PANTHER" id="PTHR12416">
    <property type="entry name" value="RRNA-PROCESSING PROTEIN UTP23 HOMOLOG"/>
    <property type="match status" value="1"/>
</dbReference>
<comment type="function">
    <text evidence="5">Involved in rRNA-processing and ribosome biogenesis.</text>
</comment>
<feature type="compositionally biased region" description="Gly residues" evidence="7">
    <location>
        <begin position="284"/>
        <end position="293"/>
    </location>
</feature>
<dbReference type="InterPro" id="IPR029060">
    <property type="entry name" value="PIN-like_dom_sf"/>
</dbReference>